<evidence type="ECO:0000313" key="3">
    <source>
        <dbReference type="EMBL" id="KAK2146466.1"/>
    </source>
</evidence>
<dbReference type="Proteomes" id="UP001208570">
    <property type="component" value="Unassembled WGS sequence"/>
</dbReference>
<feature type="compositionally biased region" description="Low complexity" evidence="2">
    <location>
        <begin position="464"/>
        <end position="474"/>
    </location>
</feature>
<feature type="compositionally biased region" description="Basic and acidic residues" evidence="2">
    <location>
        <begin position="368"/>
        <end position="380"/>
    </location>
</feature>
<feature type="compositionally biased region" description="Polar residues" evidence="2">
    <location>
        <begin position="591"/>
        <end position="611"/>
    </location>
</feature>
<organism evidence="3 4">
    <name type="scientific">Paralvinella palmiformis</name>
    <dbReference type="NCBI Taxonomy" id="53620"/>
    <lineage>
        <taxon>Eukaryota</taxon>
        <taxon>Metazoa</taxon>
        <taxon>Spiralia</taxon>
        <taxon>Lophotrochozoa</taxon>
        <taxon>Annelida</taxon>
        <taxon>Polychaeta</taxon>
        <taxon>Sedentaria</taxon>
        <taxon>Canalipalpata</taxon>
        <taxon>Terebellida</taxon>
        <taxon>Terebelliformia</taxon>
        <taxon>Alvinellidae</taxon>
        <taxon>Paralvinella</taxon>
    </lineage>
</organism>
<feature type="compositionally biased region" description="Polar residues" evidence="2">
    <location>
        <begin position="475"/>
        <end position="485"/>
    </location>
</feature>
<feature type="compositionally biased region" description="Polar residues" evidence="2">
    <location>
        <begin position="410"/>
        <end position="436"/>
    </location>
</feature>
<proteinExistence type="predicted"/>
<feature type="region of interest" description="Disordered" evidence="2">
    <location>
        <begin position="684"/>
        <end position="716"/>
    </location>
</feature>
<reference evidence="3" key="1">
    <citation type="journal article" date="2023" name="Mol. Biol. Evol.">
        <title>Third-Generation Sequencing Reveals the Adaptive Role of the Epigenome in Three Deep-Sea Polychaetes.</title>
        <authorList>
            <person name="Perez M."/>
            <person name="Aroh O."/>
            <person name="Sun Y."/>
            <person name="Lan Y."/>
            <person name="Juniper S.K."/>
            <person name="Young C.R."/>
            <person name="Angers B."/>
            <person name="Qian P.Y."/>
        </authorList>
    </citation>
    <scope>NUCLEOTIDE SEQUENCE</scope>
    <source>
        <strain evidence="3">P08H-3</strain>
    </source>
</reference>
<gene>
    <name evidence="3" type="ORF">LSH36_606g04112</name>
</gene>
<keyword evidence="1" id="KW-0175">Coiled coil</keyword>
<dbReference type="AlphaFoldDB" id="A0AAD9J5J6"/>
<sequence length="716" mass="77443">MPSYRADKIRKVMHKSVGDQSGEDSEHNVSNRSSAEVKVVHTLPLAKAPERGILKKYPRSTDDLQCSTNTDPLCQKKRGPAISMEMEVLGSSRKRYPEGSVRRRDGENEMMLPHNYEEIGDCCLDDECDSCSTCNDEDDDDQKSDISPDNDICDCCSDNRDQQTQTDPDSAGSPELPRDLSSDSLEGAKNKIIKLKNINELLKQIDEQFNNVLRQTAQGDVSPTGSDEIRGSETEADRHFPRNSFYKQSDIEEGYSPPHRSPILSPNPSTQRSSERYSSNTGSDSQEALSSPTGLLSPIQPLSPIQCPASLASPSPLAVMVPPHFRDPLRGPRHTTSTPKSTPPKAFTPVGSSYNKDTSPFGLPTNRPDAKLVKQGENLEKPNPADSRSPWVSGSVRSPSYDHGSDLQKNHPSQRGSPTWSSPGRHTSADQRQPSGSKIPKVIPKCPSRPAPEPSRPLDHQRPSRVSSSRLSESPTNVNNSSNKGSPHKVDPLITAVPYRGAKSGSVSGSPTPRLKNKPGSSPQAGDKFGSSPSGSPNLQRQRSRSGSPQSVGKAGSPHTQLLSENPIHRDNMQKGSSDGSPASKKRNAPPSGSMTSPLPDSKESSPSPGTARSEKGKHSDKGNKMSHSPKTSGSFFSKLTQPLFENNPFKRRGSHTNDGNSISEGYFSDHADVDEAVIVREIPGNKPVDLPFMPNPNGSYTRAPGSPGSPEDINV</sequence>
<feature type="compositionally biased region" description="Polar residues" evidence="2">
    <location>
        <begin position="216"/>
        <end position="225"/>
    </location>
</feature>
<accession>A0AAD9J5J6</accession>
<evidence type="ECO:0000256" key="1">
    <source>
        <dbReference type="SAM" id="Coils"/>
    </source>
</evidence>
<feature type="compositionally biased region" description="Basic and acidic residues" evidence="2">
    <location>
        <begin position="227"/>
        <end position="240"/>
    </location>
</feature>
<feature type="compositionally biased region" description="Polar residues" evidence="2">
    <location>
        <begin position="626"/>
        <end position="645"/>
    </location>
</feature>
<feature type="region of interest" description="Disordered" evidence="2">
    <location>
        <begin position="216"/>
        <end position="301"/>
    </location>
</feature>
<feature type="region of interest" description="Disordered" evidence="2">
    <location>
        <begin position="160"/>
        <end position="184"/>
    </location>
</feature>
<dbReference type="EMBL" id="JAODUP010000606">
    <property type="protein sequence ID" value="KAK2146466.1"/>
    <property type="molecule type" value="Genomic_DNA"/>
</dbReference>
<feature type="region of interest" description="Disordered" evidence="2">
    <location>
        <begin position="1"/>
        <end position="36"/>
    </location>
</feature>
<feature type="coiled-coil region" evidence="1">
    <location>
        <begin position="185"/>
        <end position="215"/>
    </location>
</feature>
<evidence type="ECO:0000313" key="4">
    <source>
        <dbReference type="Proteomes" id="UP001208570"/>
    </source>
</evidence>
<feature type="compositionally biased region" description="Basic and acidic residues" evidence="2">
    <location>
        <begin position="613"/>
        <end position="624"/>
    </location>
</feature>
<feature type="compositionally biased region" description="Polar residues" evidence="2">
    <location>
        <begin position="264"/>
        <end position="294"/>
    </location>
</feature>
<protein>
    <submittedName>
        <fullName evidence="3">Uncharacterized protein</fullName>
    </submittedName>
</protein>
<evidence type="ECO:0000256" key="2">
    <source>
        <dbReference type="SAM" id="MobiDB-lite"/>
    </source>
</evidence>
<name>A0AAD9J5J6_9ANNE</name>
<keyword evidence="4" id="KW-1185">Reference proteome</keyword>
<feature type="compositionally biased region" description="Basic and acidic residues" evidence="2">
    <location>
        <begin position="1"/>
        <end position="10"/>
    </location>
</feature>
<comment type="caution">
    <text evidence="3">The sequence shown here is derived from an EMBL/GenBank/DDBJ whole genome shotgun (WGS) entry which is preliminary data.</text>
</comment>
<feature type="compositionally biased region" description="Low complexity" evidence="2">
    <location>
        <begin position="335"/>
        <end position="345"/>
    </location>
</feature>
<feature type="region of interest" description="Disordered" evidence="2">
    <location>
        <begin position="322"/>
        <end position="670"/>
    </location>
</feature>